<comment type="caution">
    <text evidence="1">The sequence shown here is derived from an EMBL/GenBank/DDBJ whole genome shotgun (WGS) entry which is preliminary data.</text>
</comment>
<dbReference type="Proteomes" id="UP001234787">
    <property type="component" value="Unassembled WGS sequence"/>
</dbReference>
<dbReference type="AlphaFoldDB" id="A0AAD3NPR1"/>
<sequence length="102" mass="11335">MPALVREHCLAAGAPEQRWPGASGGERRMGIIARIKAVQARPKVDLFVSPELDHQMPCAYEPEPRSFGLDISPRSLLVLSGPESKVIRISLHELPTRTWLLE</sequence>
<organism evidence="1 2">
    <name type="scientific">Cryptomeria japonica</name>
    <name type="common">Japanese cedar</name>
    <name type="synonym">Cupressus japonica</name>
    <dbReference type="NCBI Taxonomy" id="3369"/>
    <lineage>
        <taxon>Eukaryota</taxon>
        <taxon>Viridiplantae</taxon>
        <taxon>Streptophyta</taxon>
        <taxon>Embryophyta</taxon>
        <taxon>Tracheophyta</taxon>
        <taxon>Spermatophyta</taxon>
        <taxon>Pinopsida</taxon>
        <taxon>Pinidae</taxon>
        <taxon>Conifers II</taxon>
        <taxon>Cupressales</taxon>
        <taxon>Cupressaceae</taxon>
        <taxon>Cryptomeria</taxon>
    </lineage>
</organism>
<evidence type="ECO:0000313" key="1">
    <source>
        <dbReference type="EMBL" id="GLJ56477.1"/>
    </source>
</evidence>
<keyword evidence="2" id="KW-1185">Reference proteome</keyword>
<reference evidence="1" key="1">
    <citation type="submission" date="2022-12" db="EMBL/GenBank/DDBJ databases">
        <title>Chromosome-Level Genome Assembly of Japanese Cedar (Cryptomeriajaponica D. Don).</title>
        <authorList>
            <person name="Fujino T."/>
            <person name="Yamaguchi K."/>
            <person name="Yokoyama T."/>
            <person name="Hamanaka T."/>
            <person name="Harazono Y."/>
            <person name="Kamada H."/>
            <person name="Kobayashi W."/>
            <person name="Ujino-Ihara T."/>
            <person name="Uchiyama K."/>
            <person name="Matsumoto A."/>
            <person name="Izuno A."/>
            <person name="Tsumura Y."/>
            <person name="Toyoda A."/>
            <person name="Shigenobu S."/>
            <person name="Moriguchi Y."/>
            <person name="Ueno S."/>
            <person name="Kasahara M."/>
        </authorList>
    </citation>
    <scope>NUCLEOTIDE SEQUENCE</scope>
</reference>
<gene>
    <name evidence="1" type="ORF">SUGI_1225530</name>
</gene>
<protein>
    <submittedName>
        <fullName evidence="1">Uncharacterized protein</fullName>
    </submittedName>
</protein>
<name>A0AAD3NPR1_CRYJA</name>
<evidence type="ECO:0000313" key="2">
    <source>
        <dbReference type="Proteomes" id="UP001234787"/>
    </source>
</evidence>
<accession>A0AAD3NPR1</accession>
<proteinExistence type="predicted"/>
<dbReference type="EMBL" id="BSEH01000022">
    <property type="protein sequence ID" value="GLJ56477.1"/>
    <property type="molecule type" value="Genomic_DNA"/>
</dbReference>